<dbReference type="InterPro" id="IPR002589">
    <property type="entry name" value="Macro_dom"/>
</dbReference>
<keyword evidence="9" id="KW-1185">Reference proteome</keyword>
<organism evidence="8 9">
    <name type="scientific">Emiliania huxleyi (strain CCMP1516)</name>
    <dbReference type="NCBI Taxonomy" id="280463"/>
    <lineage>
        <taxon>Eukaryota</taxon>
        <taxon>Haptista</taxon>
        <taxon>Haptophyta</taxon>
        <taxon>Prymnesiophyceae</taxon>
        <taxon>Isochrysidales</taxon>
        <taxon>Noelaerhabdaceae</taxon>
        <taxon>Emiliania</taxon>
    </lineage>
</organism>
<evidence type="ECO:0000259" key="7">
    <source>
        <dbReference type="PROSITE" id="PS51154"/>
    </source>
</evidence>
<dbReference type="SUPFAM" id="SSF161111">
    <property type="entry name" value="Cation efflux protein transmembrane domain-like"/>
    <property type="match status" value="1"/>
</dbReference>
<dbReference type="RefSeq" id="XP_005758357.1">
    <property type="nucleotide sequence ID" value="XM_005758300.1"/>
</dbReference>
<dbReference type="Pfam" id="PF01545">
    <property type="entry name" value="Cation_efflux"/>
    <property type="match status" value="1"/>
</dbReference>
<keyword evidence="3" id="KW-0864">Zinc transport</keyword>
<proteinExistence type="predicted"/>
<dbReference type="GO" id="GO:0005385">
    <property type="term" value="F:zinc ion transmembrane transporter activity"/>
    <property type="evidence" value="ECO:0007669"/>
    <property type="project" value="TreeGrafter"/>
</dbReference>
<dbReference type="SUPFAM" id="SSF52949">
    <property type="entry name" value="Macro domain-like"/>
    <property type="match status" value="1"/>
</dbReference>
<feature type="transmembrane region" description="Helical" evidence="6">
    <location>
        <begin position="423"/>
        <end position="440"/>
    </location>
</feature>
<dbReference type="InterPro" id="IPR050681">
    <property type="entry name" value="CDF/SLC30A"/>
</dbReference>
<dbReference type="HOGENOM" id="CLU_545682_0_0_1"/>
<dbReference type="AlphaFoldDB" id="A0A0D3I3U3"/>
<evidence type="ECO:0000256" key="5">
    <source>
        <dbReference type="ARBA" id="ARBA00023136"/>
    </source>
</evidence>
<dbReference type="GO" id="GO:0005886">
    <property type="term" value="C:plasma membrane"/>
    <property type="evidence" value="ECO:0007669"/>
    <property type="project" value="TreeGrafter"/>
</dbReference>
<evidence type="ECO:0000313" key="9">
    <source>
        <dbReference type="Proteomes" id="UP000013827"/>
    </source>
</evidence>
<keyword evidence="3" id="KW-0813">Transport</keyword>
<comment type="subcellular location">
    <subcellularLocation>
        <location evidence="1">Membrane</location>
        <topology evidence="1">Multi-pass membrane protein</topology>
    </subcellularLocation>
</comment>
<evidence type="ECO:0000256" key="2">
    <source>
        <dbReference type="ARBA" id="ARBA00022692"/>
    </source>
</evidence>
<dbReference type="PROSITE" id="PS51154">
    <property type="entry name" value="MACRO"/>
    <property type="match status" value="1"/>
</dbReference>
<evidence type="ECO:0000256" key="6">
    <source>
        <dbReference type="SAM" id="Phobius"/>
    </source>
</evidence>
<reference evidence="8" key="2">
    <citation type="submission" date="2024-10" db="UniProtKB">
        <authorList>
            <consortium name="EnsemblProtists"/>
        </authorList>
    </citation>
    <scope>IDENTIFICATION</scope>
</reference>
<dbReference type="EnsemblProtists" id="EOD05928">
    <property type="protein sequence ID" value="EOD05928"/>
    <property type="gene ID" value="EMIHUDRAFT_107077"/>
</dbReference>
<dbReference type="PaxDb" id="2903-EOD05928"/>
<dbReference type="GeneID" id="17252141"/>
<evidence type="ECO:0000256" key="1">
    <source>
        <dbReference type="ARBA" id="ARBA00004141"/>
    </source>
</evidence>
<accession>A0A0D3I3U3</accession>
<feature type="transmembrane region" description="Helical" evidence="6">
    <location>
        <begin position="272"/>
        <end position="290"/>
    </location>
</feature>
<dbReference type="Pfam" id="PF01661">
    <property type="entry name" value="Macro"/>
    <property type="match status" value="1"/>
</dbReference>
<dbReference type="PANTHER" id="PTHR11562:SF17">
    <property type="entry name" value="RE54080P-RELATED"/>
    <property type="match status" value="1"/>
</dbReference>
<keyword evidence="2 6" id="KW-0812">Transmembrane</keyword>
<dbReference type="Proteomes" id="UP000013827">
    <property type="component" value="Unassembled WGS sequence"/>
</dbReference>
<evidence type="ECO:0000256" key="4">
    <source>
        <dbReference type="ARBA" id="ARBA00022989"/>
    </source>
</evidence>
<evidence type="ECO:0000256" key="3">
    <source>
        <dbReference type="ARBA" id="ARBA00022906"/>
    </source>
</evidence>
<dbReference type="KEGG" id="ehx:EMIHUDRAFT_107077"/>
<dbReference type="Gene3D" id="1.20.1510.10">
    <property type="entry name" value="Cation efflux protein transmembrane domain"/>
    <property type="match status" value="1"/>
</dbReference>
<keyword evidence="5 6" id="KW-0472">Membrane</keyword>
<keyword evidence="3" id="KW-0862">Zinc</keyword>
<keyword evidence="3" id="KW-0406">Ion transport</keyword>
<feature type="transmembrane region" description="Helical" evidence="6">
    <location>
        <begin position="326"/>
        <end position="348"/>
    </location>
</feature>
<name>A0A0D3I3U3_EMIH1</name>
<feature type="transmembrane region" description="Helical" evidence="6">
    <location>
        <begin position="446"/>
        <end position="468"/>
    </location>
</feature>
<protein>
    <recommendedName>
        <fullName evidence="7">Macro domain-containing protein</fullName>
    </recommendedName>
</protein>
<dbReference type="InterPro" id="IPR058533">
    <property type="entry name" value="Cation_efflux_TM"/>
</dbReference>
<dbReference type="PANTHER" id="PTHR11562">
    <property type="entry name" value="CATION EFFLUX PROTEIN/ ZINC TRANSPORTER"/>
    <property type="match status" value="1"/>
</dbReference>
<sequence>MHRLSPVARIASWRSVPGIDVELHLTPCIVTFPPHAGCSALVNPANERLEGTRFTPGECADRLAPGTTALYPPQAVDGIVHGARGGDSSADDSSGASLLAAALSALPVVVGDDIRCPTGQAVATAAHGELSDCYDEIIHCVPPFYASPQWRPLLLSAYANALRLATSRGAHSIAVPLLGAGARGAPAAAAAEVVAEALSRWRAPEAGCRRTKVCIGVVDDAVASAVVIGATAANSLALLGDTGTMFVDSVTYAINIFAELNKHRFETHSLEIGASLFSVAALCTVTAFVMRDAIGRLSRSRGGEAGSGEGSGEVEGEVEGEEVDPIIMLTFTCFNLLVDFGMFASILLRRRGGGGGSACCLCPYFLRPAPPNAAASDELQDEAAEGGAGAGGAAGGAAAEDAAALNLNMCSALAHVVADTMRTLTVMGCALLVAFCGYDAEHTDAMGSLLVCCIVLAIAAYISFEATAELHAHRRRARAEAGGALQLARSEAMPRIVEEC</sequence>
<dbReference type="Gene3D" id="3.40.220.10">
    <property type="entry name" value="Leucine Aminopeptidase, subunit E, domain 1"/>
    <property type="match status" value="1"/>
</dbReference>
<dbReference type="InterPro" id="IPR027469">
    <property type="entry name" value="Cation_efflux_TMD_sf"/>
</dbReference>
<evidence type="ECO:0000313" key="8">
    <source>
        <dbReference type="EnsemblProtists" id="EOD05928"/>
    </source>
</evidence>
<keyword evidence="4 6" id="KW-1133">Transmembrane helix</keyword>
<reference evidence="9" key="1">
    <citation type="journal article" date="2013" name="Nature">
        <title>Pan genome of the phytoplankton Emiliania underpins its global distribution.</title>
        <authorList>
            <person name="Read B.A."/>
            <person name="Kegel J."/>
            <person name="Klute M.J."/>
            <person name="Kuo A."/>
            <person name="Lefebvre S.C."/>
            <person name="Maumus F."/>
            <person name="Mayer C."/>
            <person name="Miller J."/>
            <person name="Monier A."/>
            <person name="Salamov A."/>
            <person name="Young J."/>
            <person name="Aguilar M."/>
            <person name="Claverie J.M."/>
            <person name="Frickenhaus S."/>
            <person name="Gonzalez K."/>
            <person name="Herman E.K."/>
            <person name="Lin Y.C."/>
            <person name="Napier J."/>
            <person name="Ogata H."/>
            <person name="Sarno A.F."/>
            <person name="Shmutz J."/>
            <person name="Schroeder D."/>
            <person name="de Vargas C."/>
            <person name="Verret F."/>
            <person name="von Dassow P."/>
            <person name="Valentin K."/>
            <person name="Van de Peer Y."/>
            <person name="Wheeler G."/>
            <person name="Dacks J.B."/>
            <person name="Delwiche C.F."/>
            <person name="Dyhrman S.T."/>
            <person name="Glockner G."/>
            <person name="John U."/>
            <person name="Richards T."/>
            <person name="Worden A.Z."/>
            <person name="Zhang X."/>
            <person name="Grigoriev I.V."/>
            <person name="Allen A.E."/>
            <person name="Bidle K."/>
            <person name="Borodovsky M."/>
            <person name="Bowler C."/>
            <person name="Brownlee C."/>
            <person name="Cock J.M."/>
            <person name="Elias M."/>
            <person name="Gladyshev V.N."/>
            <person name="Groth M."/>
            <person name="Guda C."/>
            <person name="Hadaegh A."/>
            <person name="Iglesias-Rodriguez M.D."/>
            <person name="Jenkins J."/>
            <person name="Jones B.M."/>
            <person name="Lawson T."/>
            <person name="Leese F."/>
            <person name="Lindquist E."/>
            <person name="Lobanov A."/>
            <person name="Lomsadze A."/>
            <person name="Malik S.B."/>
            <person name="Marsh M.E."/>
            <person name="Mackinder L."/>
            <person name="Mock T."/>
            <person name="Mueller-Roeber B."/>
            <person name="Pagarete A."/>
            <person name="Parker M."/>
            <person name="Probert I."/>
            <person name="Quesneville H."/>
            <person name="Raines C."/>
            <person name="Rensing S.A."/>
            <person name="Riano-Pachon D.M."/>
            <person name="Richier S."/>
            <person name="Rokitta S."/>
            <person name="Shiraiwa Y."/>
            <person name="Soanes D.M."/>
            <person name="van der Giezen M."/>
            <person name="Wahlund T.M."/>
            <person name="Williams B."/>
            <person name="Wilson W."/>
            <person name="Wolfe G."/>
            <person name="Wurch L.L."/>
        </authorList>
    </citation>
    <scope>NUCLEOTIDE SEQUENCE</scope>
</reference>
<feature type="domain" description="Macro" evidence="7">
    <location>
        <begin position="1"/>
        <end position="247"/>
    </location>
</feature>
<dbReference type="InterPro" id="IPR043472">
    <property type="entry name" value="Macro_dom-like"/>
</dbReference>